<evidence type="ECO:0000313" key="3">
    <source>
        <dbReference type="EMBL" id="QIS16955.1"/>
    </source>
</evidence>
<dbReference type="PANTHER" id="PTHR39428">
    <property type="entry name" value="F420H(2)-DEPENDENT QUINONE REDUCTASE RV1261C"/>
    <property type="match status" value="1"/>
</dbReference>
<dbReference type="PANTHER" id="PTHR39428:SF1">
    <property type="entry name" value="F420H(2)-DEPENDENT QUINONE REDUCTASE RV1261C"/>
    <property type="match status" value="1"/>
</dbReference>
<dbReference type="SUPFAM" id="SSF50475">
    <property type="entry name" value="FMN-binding split barrel"/>
    <property type="match status" value="1"/>
</dbReference>
<dbReference type="NCBIfam" id="TIGR00026">
    <property type="entry name" value="hi_GC_TIGR00026"/>
    <property type="match status" value="1"/>
</dbReference>
<gene>
    <name evidence="3" type="ORF">F6W96_00090</name>
</gene>
<dbReference type="RefSeq" id="WP_167484386.1">
    <property type="nucleotide sequence ID" value="NZ_CP046173.1"/>
</dbReference>
<accession>A0A6G9YUF0</accession>
<sequence>MEEQPRHQEFWPETQWGRLDTPLSRAAIAIGCTRAGAWVLRRCVGLDRQILLRTQGKRTVFGPIGMPLLLLVTTGRKSGRTVITPLCYVRDHERILVAGSNFGQVQEPHWTANLRARPKAQVIMAGRSISVYATELTGDEKARLYGRFIDTLRVFAVYRDRSRREIPMFSLEAR</sequence>
<comment type="catalytic activity">
    <reaction evidence="2">
        <text>oxidized coenzyme F420-(gamma-L-Glu)(n) + a quinol + H(+) = reduced coenzyme F420-(gamma-L-Glu)(n) + a quinone</text>
        <dbReference type="Rhea" id="RHEA:39663"/>
        <dbReference type="Rhea" id="RHEA-COMP:12939"/>
        <dbReference type="Rhea" id="RHEA-COMP:14378"/>
        <dbReference type="ChEBI" id="CHEBI:15378"/>
        <dbReference type="ChEBI" id="CHEBI:24646"/>
        <dbReference type="ChEBI" id="CHEBI:132124"/>
        <dbReference type="ChEBI" id="CHEBI:133980"/>
        <dbReference type="ChEBI" id="CHEBI:139511"/>
    </reaction>
</comment>
<dbReference type="GO" id="GO:0016491">
    <property type="term" value="F:oxidoreductase activity"/>
    <property type="evidence" value="ECO:0007669"/>
    <property type="project" value="InterPro"/>
</dbReference>
<dbReference type="AlphaFoldDB" id="A0A6G9YUF0"/>
<evidence type="ECO:0000256" key="1">
    <source>
        <dbReference type="ARBA" id="ARBA00008710"/>
    </source>
</evidence>
<dbReference type="GO" id="GO:0005886">
    <property type="term" value="C:plasma membrane"/>
    <property type="evidence" value="ECO:0007669"/>
    <property type="project" value="TreeGrafter"/>
</dbReference>
<name>A0A6G9YUF0_9NOCA</name>
<reference evidence="3 4" key="1">
    <citation type="journal article" date="2019" name="ACS Chem. Biol.">
        <title>Identification and Mobilization of a Cryptic Antibiotic Biosynthesis Gene Locus from a Human-Pathogenic Nocardia Isolate.</title>
        <authorList>
            <person name="Herisse M."/>
            <person name="Ishida K."/>
            <person name="Porter J.L."/>
            <person name="Howden B."/>
            <person name="Hertweck C."/>
            <person name="Stinear T.P."/>
            <person name="Pidot S.J."/>
        </authorList>
    </citation>
    <scope>NUCLEOTIDE SEQUENCE [LARGE SCALE GENOMIC DNA]</scope>
    <source>
        <strain evidence="3 4">AUSMDU00012715</strain>
    </source>
</reference>
<dbReference type="Proteomes" id="UP000500953">
    <property type="component" value="Chromosome"/>
</dbReference>
<comment type="similarity">
    <text evidence="1">Belongs to the F420H(2)-dependent quinone reductase family.</text>
</comment>
<dbReference type="InterPro" id="IPR012349">
    <property type="entry name" value="Split_barrel_FMN-bd"/>
</dbReference>
<dbReference type="InterPro" id="IPR004378">
    <property type="entry name" value="F420H2_quin_Rdtase"/>
</dbReference>
<dbReference type="Gene3D" id="2.30.110.10">
    <property type="entry name" value="Electron Transport, Fmn-binding Protein, Chain A"/>
    <property type="match status" value="1"/>
</dbReference>
<evidence type="ECO:0000313" key="4">
    <source>
        <dbReference type="Proteomes" id="UP000500953"/>
    </source>
</evidence>
<protein>
    <submittedName>
        <fullName evidence="3">Nitroreductase family deazaflavin-dependent oxidoreductase</fullName>
    </submittedName>
</protein>
<evidence type="ECO:0000256" key="2">
    <source>
        <dbReference type="ARBA" id="ARBA00049106"/>
    </source>
</evidence>
<dbReference type="EMBL" id="CP046173">
    <property type="protein sequence ID" value="QIS16955.1"/>
    <property type="molecule type" value="Genomic_DNA"/>
</dbReference>
<organism evidence="3 4">
    <name type="scientific">Nocardia terpenica</name>
    <dbReference type="NCBI Taxonomy" id="455432"/>
    <lineage>
        <taxon>Bacteria</taxon>
        <taxon>Bacillati</taxon>
        <taxon>Actinomycetota</taxon>
        <taxon>Actinomycetes</taxon>
        <taxon>Mycobacteriales</taxon>
        <taxon>Nocardiaceae</taxon>
        <taxon>Nocardia</taxon>
    </lineage>
</organism>
<proteinExistence type="inferred from homology"/>
<dbReference type="GO" id="GO:0070967">
    <property type="term" value="F:coenzyme F420 binding"/>
    <property type="evidence" value="ECO:0007669"/>
    <property type="project" value="TreeGrafter"/>
</dbReference>
<dbReference type="Pfam" id="PF04075">
    <property type="entry name" value="F420H2_quin_red"/>
    <property type="match status" value="1"/>
</dbReference>